<name>A0A4Y2I5N4_ARAVE</name>
<proteinExistence type="predicted"/>
<evidence type="ECO:0000313" key="2">
    <source>
        <dbReference type="Proteomes" id="UP000499080"/>
    </source>
</evidence>
<dbReference type="Proteomes" id="UP000499080">
    <property type="component" value="Unassembled WGS sequence"/>
</dbReference>
<comment type="caution">
    <text evidence="1">The sequence shown here is derived from an EMBL/GenBank/DDBJ whole genome shotgun (WGS) entry which is preliminary data.</text>
</comment>
<keyword evidence="2" id="KW-1185">Reference proteome</keyword>
<evidence type="ECO:0000313" key="1">
    <source>
        <dbReference type="EMBL" id="GBM72988.1"/>
    </source>
</evidence>
<dbReference type="AlphaFoldDB" id="A0A4Y2I5N4"/>
<dbReference type="EMBL" id="BGPR01002412">
    <property type="protein sequence ID" value="GBM72988.1"/>
    <property type="molecule type" value="Genomic_DNA"/>
</dbReference>
<reference evidence="1 2" key="1">
    <citation type="journal article" date="2019" name="Sci. Rep.">
        <title>Orb-weaving spider Araneus ventricosus genome elucidates the spidroin gene catalogue.</title>
        <authorList>
            <person name="Kono N."/>
            <person name="Nakamura H."/>
            <person name="Ohtoshi R."/>
            <person name="Moran D.A.P."/>
            <person name="Shinohara A."/>
            <person name="Yoshida Y."/>
            <person name="Fujiwara M."/>
            <person name="Mori M."/>
            <person name="Tomita M."/>
            <person name="Arakawa K."/>
        </authorList>
    </citation>
    <scope>NUCLEOTIDE SEQUENCE [LARGE SCALE GENOMIC DNA]</scope>
</reference>
<organism evidence="1 2">
    <name type="scientific">Araneus ventricosus</name>
    <name type="common">Orbweaver spider</name>
    <name type="synonym">Epeira ventricosa</name>
    <dbReference type="NCBI Taxonomy" id="182803"/>
    <lineage>
        <taxon>Eukaryota</taxon>
        <taxon>Metazoa</taxon>
        <taxon>Ecdysozoa</taxon>
        <taxon>Arthropoda</taxon>
        <taxon>Chelicerata</taxon>
        <taxon>Arachnida</taxon>
        <taxon>Araneae</taxon>
        <taxon>Araneomorphae</taxon>
        <taxon>Entelegynae</taxon>
        <taxon>Araneoidea</taxon>
        <taxon>Araneidae</taxon>
        <taxon>Araneus</taxon>
    </lineage>
</organism>
<protein>
    <submittedName>
        <fullName evidence="1">Uncharacterized protein</fullName>
    </submittedName>
</protein>
<sequence>MCERRDGMDHVILNRGHMTGNCTSAGTSLSKLTHHTSGRTFGLQLQICRAPGHIHGGSSVESGFEHGFPSADALPLGHRGPSKWSTFDKFSLLCRPYTNTVDHRIWTKSV</sequence>
<accession>A0A4Y2I5N4</accession>
<gene>
    <name evidence="1" type="ORF">AVEN_35101_1</name>
</gene>